<protein>
    <submittedName>
        <fullName evidence="2">Uncharacterized protein</fullName>
    </submittedName>
</protein>
<organism evidence="2 3">
    <name type="scientific">Streptomyces canus</name>
    <dbReference type="NCBI Taxonomy" id="58343"/>
    <lineage>
        <taxon>Bacteria</taxon>
        <taxon>Bacillati</taxon>
        <taxon>Actinomycetota</taxon>
        <taxon>Actinomycetes</taxon>
        <taxon>Kitasatosporales</taxon>
        <taxon>Streptomycetaceae</taxon>
        <taxon>Streptomyces</taxon>
        <taxon>Streptomyces aurantiacus group</taxon>
    </lineage>
</organism>
<dbReference type="EMBL" id="LMWU01000062">
    <property type="protein sequence ID" value="KUN58296.1"/>
    <property type="molecule type" value="Genomic_DNA"/>
</dbReference>
<reference evidence="2 3" key="1">
    <citation type="submission" date="2015-10" db="EMBL/GenBank/DDBJ databases">
        <title>Draft genome sequence of Streptomyces canus DSM 40017, type strain for the species Streptomyces canus.</title>
        <authorList>
            <person name="Ruckert C."/>
            <person name="Winkler A."/>
            <person name="Kalinowski J."/>
            <person name="Kampfer P."/>
            <person name="Glaeser S."/>
        </authorList>
    </citation>
    <scope>NUCLEOTIDE SEQUENCE [LARGE SCALE GENOMIC DNA]</scope>
    <source>
        <strain evidence="2 3">DSM 40017</strain>
    </source>
</reference>
<feature type="compositionally biased region" description="Low complexity" evidence="1">
    <location>
        <begin position="64"/>
        <end position="76"/>
    </location>
</feature>
<sequence length="85" mass="8927">MPGFERVISATMSSKTPADCSTPIIAKMTTASRMSGNIPLTPDTRKPVGLPSVTDRTSFTDIRPAASATSVPATSPIRAVRKDHA</sequence>
<comment type="caution">
    <text evidence="2">The sequence shown here is derived from an EMBL/GenBank/DDBJ whole genome shotgun (WGS) entry which is preliminary data.</text>
</comment>
<feature type="region of interest" description="Disordered" evidence="1">
    <location>
        <begin position="33"/>
        <end position="85"/>
    </location>
</feature>
<dbReference type="Proteomes" id="UP000053669">
    <property type="component" value="Unassembled WGS sequence"/>
</dbReference>
<evidence type="ECO:0000313" key="3">
    <source>
        <dbReference type="Proteomes" id="UP000053669"/>
    </source>
</evidence>
<gene>
    <name evidence="2" type="ORF">AQJ46_43685</name>
</gene>
<evidence type="ECO:0000256" key="1">
    <source>
        <dbReference type="SAM" id="MobiDB-lite"/>
    </source>
</evidence>
<accession>A0A101RMG7</accession>
<proteinExistence type="predicted"/>
<name>A0A101RMG7_9ACTN</name>
<dbReference type="AlphaFoldDB" id="A0A101RMG7"/>
<evidence type="ECO:0000313" key="2">
    <source>
        <dbReference type="EMBL" id="KUN58296.1"/>
    </source>
</evidence>